<keyword evidence="1 2" id="KW-0749">Sporulation</keyword>
<dbReference type="InterPro" id="IPR012614">
    <property type="entry name" value="SASP_SspP"/>
</dbReference>
<gene>
    <name evidence="2" type="primary">sspP</name>
    <name evidence="4" type="ORF">JOC74_000623</name>
</gene>
<evidence type="ECO:0000313" key="5">
    <source>
        <dbReference type="Proteomes" id="UP000674416"/>
    </source>
</evidence>
<comment type="subcellular location">
    <subcellularLocation>
        <location evidence="2">Spore core</location>
    </subcellularLocation>
</comment>
<evidence type="ECO:0000256" key="3">
    <source>
        <dbReference type="SAM" id="MobiDB-lite"/>
    </source>
</evidence>
<keyword evidence="5" id="KW-1185">Reference proteome</keyword>
<comment type="similarity">
    <text evidence="2">Belongs to the SspP family.</text>
</comment>
<evidence type="ECO:0000256" key="2">
    <source>
        <dbReference type="HAMAP-Rule" id="MF_00666"/>
    </source>
</evidence>
<dbReference type="Pfam" id="PF08179">
    <property type="entry name" value="SspP"/>
    <property type="match status" value="1"/>
</dbReference>
<dbReference type="RefSeq" id="WP_082363765.1">
    <property type="nucleotide sequence ID" value="NZ_JAFDST010000001.1"/>
</dbReference>
<feature type="compositionally biased region" description="Basic and acidic residues" evidence="3">
    <location>
        <begin position="1"/>
        <end position="12"/>
    </location>
</feature>
<proteinExistence type="evidence at transcript level"/>
<comment type="induction">
    <text evidence="2">Expressed only in the forespore compartment of sporulating cells.</text>
</comment>
<protein>
    <recommendedName>
        <fullName evidence="2">Small, acid-soluble spore protein P</fullName>
        <shortName evidence="2">SASP P</shortName>
    </recommendedName>
</protein>
<feature type="region of interest" description="Disordered" evidence="3">
    <location>
        <begin position="1"/>
        <end position="50"/>
    </location>
</feature>
<accession>A0ABS4CRE4</accession>
<evidence type="ECO:0000256" key="1">
    <source>
        <dbReference type="ARBA" id="ARBA00022969"/>
    </source>
</evidence>
<organism evidence="4 5">
    <name type="scientific">Bacillus capparidis</name>
    <dbReference type="NCBI Taxonomy" id="1840411"/>
    <lineage>
        <taxon>Bacteria</taxon>
        <taxon>Bacillati</taxon>
        <taxon>Bacillota</taxon>
        <taxon>Bacilli</taxon>
        <taxon>Bacillales</taxon>
        <taxon>Bacillaceae</taxon>
        <taxon>Bacillus</taxon>
    </lineage>
</organism>
<dbReference type="Proteomes" id="UP000674416">
    <property type="component" value="Unassembled WGS sequence"/>
</dbReference>
<reference evidence="4 5" key="1">
    <citation type="submission" date="2021-01" db="EMBL/GenBank/DDBJ databases">
        <title>Genomic Encyclopedia of Type Strains, Phase IV (KMG-IV): sequencing the most valuable type-strain genomes for metagenomic binning, comparative biology and taxonomic classification.</title>
        <authorList>
            <person name="Goeker M."/>
        </authorList>
    </citation>
    <scope>NUCLEOTIDE SEQUENCE [LARGE SCALE GENOMIC DNA]</scope>
    <source>
        <strain evidence="4 5">DSM 103394</strain>
    </source>
</reference>
<evidence type="ECO:0000313" key="4">
    <source>
        <dbReference type="EMBL" id="MBP1080135.1"/>
    </source>
</evidence>
<dbReference type="NCBIfam" id="NF006905">
    <property type="entry name" value="PRK09399.1"/>
    <property type="match status" value="1"/>
</dbReference>
<sequence>MTNKNSGKDIRKNAPKGHQLGPGQPEPLSGSKKVKNRNHSRQKHNSHHDF</sequence>
<dbReference type="EMBL" id="JAFDST010000001">
    <property type="protein sequence ID" value="MBP1080135.1"/>
    <property type="molecule type" value="Genomic_DNA"/>
</dbReference>
<feature type="compositionally biased region" description="Basic residues" evidence="3">
    <location>
        <begin position="32"/>
        <end position="50"/>
    </location>
</feature>
<dbReference type="HAMAP" id="MF_00666">
    <property type="entry name" value="SspP"/>
    <property type="match status" value="1"/>
</dbReference>
<comment type="caution">
    <text evidence="4">The sequence shown here is derived from an EMBL/GenBank/DDBJ whole genome shotgun (WGS) entry which is preliminary data.</text>
</comment>
<name>A0ABS4CRE4_9BACI</name>